<evidence type="ECO:0000256" key="7">
    <source>
        <dbReference type="ARBA" id="ARBA00023118"/>
    </source>
</evidence>
<name>A0A1I0WHG4_9FLAO</name>
<sequence>MKLTNFLSNQGYDLIEGPIRNQKPLQLWLKKTFSEAELYYANINHAFKSEAVLTEIENPALSINSNHKNDYEFNIGITLLEEILASLGLGAFELSSKITSGKLVTISYDNSITKEYAVGNLEEYLFSADFIHANPSLLKNANQNNIILITGVVFAKSLVVDIETDFSLNANLITTLNQIADGKLDFSTKNNNKLKMVSSENNYFPIAIKASRIDFDRSTFKKLSLISDSRNLF</sequence>
<evidence type="ECO:0000256" key="6">
    <source>
        <dbReference type="ARBA" id="ARBA00022692"/>
    </source>
</evidence>
<comment type="similarity">
    <text evidence="9">Belongs to the bacterial gasdermin family.</text>
</comment>
<dbReference type="EMBL" id="FOJT01000002">
    <property type="protein sequence ID" value="SFA88189.1"/>
    <property type="molecule type" value="Genomic_DNA"/>
</dbReference>
<protein>
    <recommendedName>
        <fullName evidence="10">Gasdermin bGSDM</fullName>
    </recommendedName>
    <alternativeName>
        <fullName evidence="11">Bacterial gasdermin</fullName>
    </alternativeName>
</protein>
<keyword evidence="8" id="KW-0472">Membrane</keyword>
<accession>A0A1I0WHG4</accession>
<evidence type="ECO:0000256" key="2">
    <source>
        <dbReference type="ARBA" id="ARBA00004651"/>
    </source>
</evidence>
<dbReference type="Pfam" id="PF26164">
    <property type="entry name" value="Bact_GSDM"/>
    <property type="match status" value="1"/>
</dbReference>
<dbReference type="RefSeq" id="WP_091474147.1">
    <property type="nucleotide sequence ID" value="NZ_FOJT01000002.1"/>
</dbReference>
<keyword evidence="13" id="KW-1185">Reference proteome</keyword>
<keyword evidence="5" id="KW-0963">Cytoplasm</keyword>
<evidence type="ECO:0000256" key="11">
    <source>
        <dbReference type="ARBA" id="ARBA00093802"/>
    </source>
</evidence>
<evidence type="ECO:0000256" key="3">
    <source>
        <dbReference type="ARBA" id="ARBA00022452"/>
    </source>
</evidence>
<dbReference type="AlphaFoldDB" id="A0A1I0WHG4"/>
<gene>
    <name evidence="12" type="ORF">SAMN05660845_0789</name>
</gene>
<proteinExistence type="inferred from homology"/>
<keyword evidence="7" id="KW-0051">Antiviral defense</keyword>
<evidence type="ECO:0000256" key="5">
    <source>
        <dbReference type="ARBA" id="ARBA00022490"/>
    </source>
</evidence>
<evidence type="ECO:0000256" key="8">
    <source>
        <dbReference type="ARBA" id="ARBA00023136"/>
    </source>
</evidence>
<evidence type="ECO:0000256" key="4">
    <source>
        <dbReference type="ARBA" id="ARBA00022475"/>
    </source>
</evidence>
<evidence type="ECO:0000313" key="12">
    <source>
        <dbReference type="EMBL" id="SFA88189.1"/>
    </source>
</evidence>
<dbReference type="InterPro" id="IPR058978">
    <property type="entry name" value="GSDM_bact-type"/>
</dbReference>
<keyword evidence="4" id="KW-1003">Cell membrane</keyword>
<evidence type="ECO:0000256" key="10">
    <source>
        <dbReference type="ARBA" id="ARBA00093798"/>
    </source>
</evidence>
<evidence type="ECO:0000313" key="13">
    <source>
        <dbReference type="Proteomes" id="UP000199604"/>
    </source>
</evidence>
<organism evidence="12 13">
    <name type="scientific">Flavobacterium swingsii</name>
    <dbReference type="NCBI Taxonomy" id="498292"/>
    <lineage>
        <taxon>Bacteria</taxon>
        <taxon>Pseudomonadati</taxon>
        <taxon>Bacteroidota</taxon>
        <taxon>Flavobacteriia</taxon>
        <taxon>Flavobacteriales</taxon>
        <taxon>Flavobacteriaceae</taxon>
        <taxon>Flavobacterium</taxon>
    </lineage>
</organism>
<evidence type="ECO:0000256" key="9">
    <source>
        <dbReference type="ARBA" id="ARBA00093769"/>
    </source>
</evidence>
<dbReference type="Proteomes" id="UP000199604">
    <property type="component" value="Unassembled WGS sequence"/>
</dbReference>
<keyword evidence="6" id="KW-0812">Transmembrane</keyword>
<comment type="subcellular location">
    <subcellularLocation>
        <location evidence="2">Cell membrane</location>
        <topology evidence="2">Multi-pass membrane protein</topology>
    </subcellularLocation>
    <subcellularLocation>
        <location evidence="1">Cytoplasm</location>
    </subcellularLocation>
</comment>
<keyword evidence="3" id="KW-1134">Transmembrane beta strand</keyword>
<dbReference type="OrthoDB" id="981394at2"/>
<dbReference type="STRING" id="498292.SAMN05660845_0789"/>
<evidence type="ECO:0000256" key="1">
    <source>
        <dbReference type="ARBA" id="ARBA00004496"/>
    </source>
</evidence>
<reference evidence="13" key="1">
    <citation type="submission" date="2016-10" db="EMBL/GenBank/DDBJ databases">
        <authorList>
            <person name="Varghese N."/>
            <person name="Submissions S."/>
        </authorList>
    </citation>
    <scope>NUCLEOTIDE SEQUENCE [LARGE SCALE GENOMIC DNA]</scope>
    <source>
        <strain evidence="13">DSM 21789</strain>
    </source>
</reference>